<organism evidence="1 2">
    <name type="scientific">Armillaria solidipes</name>
    <dbReference type="NCBI Taxonomy" id="1076256"/>
    <lineage>
        <taxon>Eukaryota</taxon>
        <taxon>Fungi</taxon>
        <taxon>Dikarya</taxon>
        <taxon>Basidiomycota</taxon>
        <taxon>Agaricomycotina</taxon>
        <taxon>Agaricomycetes</taxon>
        <taxon>Agaricomycetidae</taxon>
        <taxon>Agaricales</taxon>
        <taxon>Marasmiineae</taxon>
        <taxon>Physalacriaceae</taxon>
        <taxon>Armillaria</taxon>
    </lineage>
</organism>
<proteinExistence type="predicted"/>
<evidence type="ECO:0000313" key="1">
    <source>
        <dbReference type="EMBL" id="PBK63531.1"/>
    </source>
</evidence>
<dbReference type="EMBL" id="KZ293458">
    <property type="protein sequence ID" value="PBK63531.1"/>
    <property type="molecule type" value="Genomic_DNA"/>
</dbReference>
<name>A0A2H3AXV6_9AGAR</name>
<dbReference type="AlphaFoldDB" id="A0A2H3AXV6"/>
<gene>
    <name evidence="1" type="ORF">ARMSODRAFT_979924</name>
</gene>
<accession>A0A2H3AXV6</accession>
<protein>
    <submittedName>
        <fullName evidence="1">Uncharacterized protein</fullName>
    </submittedName>
</protein>
<sequence length="191" mass="21398">MPGLCRIVYWDILQVQKVYRSCDGGPDIEPAIITSTDLPRPSHDEITSMTSPRSKGISDYTQYVDCPPWLDLVITVTATNTESSAEYPKLRVSSRSRSEGFGFHLTGSPCHEPSNMFLISGVAFSKSDLRAREGLDYTSSLYLYQSQNIIEVSNLGLSAREPEGNILILRMPELVIGPPPLFRFVLKRKQR</sequence>
<keyword evidence="2" id="KW-1185">Reference proteome</keyword>
<dbReference type="Proteomes" id="UP000218334">
    <property type="component" value="Unassembled WGS sequence"/>
</dbReference>
<reference evidence="2" key="1">
    <citation type="journal article" date="2017" name="Nat. Ecol. Evol.">
        <title>Genome expansion and lineage-specific genetic innovations in the forest pathogenic fungi Armillaria.</title>
        <authorList>
            <person name="Sipos G."/>
            <person name="Prasanna A.N."/>
            <person name="Walter M.C."/>
            <person name="O'Connor E."/>
            <person name="Balint B."/>
            <person name="Krizsan K."/>
            <person name="Kiss B."/>
            <person name="Hess J."/>
            <person name="Varga T."/>
            <person name="Slot J."/>
            <person name="Riley R."/>
            <person name="Boka B."/>
            <person name="Rigling D."/>
            <person name="Barry K."/>
            <person name="Lee J."/>
            <person name="Mihaltcheva S."/>
            <person name="LaButti K."/>
            <person name="Lipzen A."/>
            <person name="Waldron R."/>
            <person name="Moloney N.M."/>
            <person name="Sperisen C."/>
            <person name="Kredics L."/>
            <person name="Vagvoelgyi C."/>
            <person name="Patrignani A."/>
            <person name="Fitzpatrick D."/>
            <person name="Nagy I."/>
            <person name="Doyle S."/>
            <person name="Anderson J.B."/>
            <person name="Grigoriev I.V."/>
            <person name="Gueldener U."/>
            <person name="Muensterkoetter M."/>
            <person name="Nagy L.G."/>
        </authorList>
    </citation>
    <scope>NUCLEOTIDE SEQUENCE [LARGE SCALE GENOMIC DNA]</scope>
    <source>
        <strain evidence="2">28-4</strain>
    </source>
</reference>
<evidence type="ECO:0000313" key="2">
    <source>
        <dbReference type="Proteomes" id="UP000218334"/>
    </source>
</evidence>